<evidence type="ECO:0000313" key="3">
    <source>
        <dbReference type="RefSeq" id="XP_017777268.1"/>
    </source>
</evidence>
<keyword evidence="2" id="KW-1185">Reference proteome</keyword>
<dbReference type="PRINTS" id="PR00180">
    <property type="entry name" value="CRETINALDHBP"/>
</dbReference>
<accession>A0ABM1MRR8</accession>
<dbReference type="Pfam" id="PF00650">
    <property type="entry name" value="CRAL_TRIO"/>
    <property type="match status" value="1"/>
</dbReference>
<proteinExistence type="predicted"/>
<feature type="domain" description="CRAL-TRIO" evidence="1">
    <location>
        <begin position="40"/>
        <end position="243"/>
    </location>
</feature>
<dbReference type="InterPro" id="IPR001251">
    <property type="entry name" value="CRAL-TRIO_dom"/>
</dbReference>
<protein>
    <submittedName>
        <fullName evidence="3">Alpha-tocopherol transfer protein-like</fullName>
    </submittedName>
</protein>
<dbReference type="InterPro" id="IPR036865">
    <property type="entry name" value="CRAL-TRIO_dom_sf"/>
</dbReference>
<dbReference type="CDD" id="cd00170">
    <property type="entry name" value="SEC14"/>
    <property type="match status" value="1"/>
</dbReference>
<dbReference type="SMART" id="SM00516">
    <property type="entry name" value="SEC14"/>
    <property type="match status" value="1"/>
</dbReference>
<dbReference type="SUPFAM" id="SSF46938">
    <property type="entry name" value="CRAL/TRIO N-terminal domain"/>
    <property type="match status" value="1"/>
</dbReference>
<dbReference type="Proteomes" id="UP000695000">
    <property type="component" value="Unplaced"/>
</dbReference>
<gene>
    <name evidence="3" type="primary">LOC108563174</name>
</gene>
<evidence type="ECO:0000313" key="2">
    <source>
        <dbReference type="Proteomes" id="UP000695000"/>
    </source>
</evidence>
<dbReference type="PROSITE" id="PS50191">
    <property type="entry name" value="CRAL_TRIO"/>
    <property type="match status" value="1"/>
</dbReference>
<dbReference type="GeneID" id="108563174"/>
<reference evidence="3" key="1">
    <citation type="submission" date="2025-08" db="UniProtKB">
        <authorList>
            <consortium name="RefSeq"/>
        </authorList>
    </citation>
    <scope>IDENTIFICATION</scope>
    <source>
        <tissue evidence="3">Whole Larva</tissue>
    </source>
</reference>
<dbReference type="PANTHER" id="PTHR10174:SF222">
    <property type="entry name" value="GH10083P-RELATED"/>
    <property type="match status" value="1"/>
</dbReference>
<organism evidence="2 3">
    <name type="scientific">Nicrophorus vespilloides</name>
    <name type="common">Boreal carrion beetle</name>
    <dbReference type="NCBI Taxonomy" id="110193"/>
    <lineage>
        <taxon>Eukaryota</taxon>
        <taxon>Metazoa</taxon>
        <taxon>Ecdysozoa</taxon>
        <taxon>Arthropoda</taxon>
        <taxon>Hexapoda</taxon>
        <taxon>Insecta</taxon>
        <taxon>Pterygota</taxon>
        <taxon>Neoptera</taxon>
        <taxon>Endopterygota</taxon>
        <taxon>Coleoptera</taxon>
        <taxon>Polyphaga</taxon>
        <taxon>Staphyliniformia</taxon>
        <taxon>Silphidae</taxon>
        <taxon>Nicrophorinae</taxon>
        <taxon>Nicrophorus</taxon>
    </lineage>
</organism>
<evidence type="ECO:0000259" key="1">
    <source>
        <dbReference type="PROSITE" id="PS50191"/>
    </source>
</evidence>
<dbReference type="SUPFAM" id="SSF52087">
    <property type="entry name" value="CRAL/TRIO domain"/>
    <property type="match status" value="1"/>
</dbReference>
<dbReference type="PANTHER" id="PTHR10174">
    <property type="entry name" value="ALPHA-TOCOPHEROL TRANSFER PROTEIN-RELATED"/>
    <property type="match status" value="1"/>
</dbReference>
<name>A0ABM1MRR8_NICVS</name>
<dbReference type="Gene3D" id="3.40.525.10">
    <property type="entry name" value="CRAL-TRIO lipid binding domain"/>
    <property type="match status" value="1"/>
</dbReference>
<sequence length="307" mass="34965">MCSTSHPFLDGLKNYPAGKKKDLQKIRSWIITQAHLPTISDEYIYLFLHACYYNQDRTKQAIETYFTLRTNTASIFGNRDVDSNKIKTCTEIAHIIRLPKDTPEGYKVLMYSVKDTDYTKLVFADAVKGFCMFNDCILSEDGLAEGYVVLFDMKGLALGHIARVSLPALKAFMVYIQEAHPARLKAVHVLNTANYINHIMRIVIPLIRSELISIVKFHKGNVPEGFPVEIMPKDYGGEAPSTTELDGHTLSLMTKYKQWLLDSETFRVDESRRVKKASWWSLLSGSNQTAQALEEQNKTLFQNLQID</sequence>
<dbReference type="InterPro" id="IPR036273">
    <property type="entry name" value="CRAL/TRIO_N_dom_sf"/>
</dbReference>
<dbReference type="RefSeq" id="XP_017777268.1">
    <property type="nucleotide sequence ID" value="XM_017921779.1"/>
</dbReference>